<dbReference type="GO" id="GO:0030420">
    <property type="term" value="P:establishment of competence for transformation"/>
    <property type="evidence" value="ECO:0007669"/>
    <property type="project" value="InterPro"/>
</dbReference>
<name>A0A4V2USM4_9FIRM</name>
<dbReference type="InterPro" id="IPR025405">
    <property type="entry name" value="DUF4131"/>
</dbReference>
<protein>
    <submittedName>
        <fullName evidence="8">Competence protein ComEC</fullName>
    </submittedName>
</protein>
<evidence type="ECO:0000256" key="4">
    <source>
        <dbReference type="ARBA" id="ARBA00022989"/>
    </source>
</evidence>
<feature type="transmembrane region" description="Helical" evidence="6">
    <location>
        <begin position="434"/>
        <end position="454"/>
    </location>
</feature>
<feature type="transmembrane region" description="Helical" evidence="6">
    <location>
        <begin position="322"/>
        <end position="342"/>
    </location>
</feature>
<proteinExistence type="predicted"/>
<evidence type="ECO:0000313" key="9">
    <source>
        <dbReference type="Proteomes" id="UP000295188"/>
    </source>
</evidence>
<accession>A0A4V2USM4</accession>
<feature type="transmembrane region" description="Helical" evidence="6">
    <location>
        <begin position="30"/>
        <end position="49"/>
    </location>
</feature>
<dbReference type="InterPro" id="IPR001279">
    <property type="entry name" value="Metallo-B-lactamas"/>
</dbReference>
<keyword evidence="4 6" id="KW-1133">Transmembrane helix</keyword>
<feature type="transmembrane region" description="Helical" evidence="6">
    <location>
        <begin position="7"/>
        <end position="24"/>
    </location>
</feature>
<dbReference type="OrthoDB" id="9761531at2"/>
<organism evidence="8 9">
    <name type="scientific">Pectinatus cerevisiiphilus</name>
    <dbReference type="NCBI Taxonomy" id="86956"/>
    <lineage>
        <taxon>Bacteria</taxon>
        <taxon>Bacillati</taxon>
        <taxon>Bacillota</taxon>
        <taxon>Negativicutes</taxon>
        <taxon>Selenomonadales</taxon>
        <taxon>Selenomonadaceae</taxon>
        <taxon>Pectinatus</taxon>
    </lineage>
</organism>
<keyword evidence="9" id="KW-1185">Reference proteome</keyword>
<evidence type="ECO:0000256" key="3">
    <source>
        <dbReference type="ARBA" id="ARBA00022692"/>
    </source>
</evidence>
<evidence type="ECO:0000256" key="2">
    <source>
        <dbReference type="ARBA" id="ARBA00022475"/>
    </source>
</evidence>
<feature type="domain" description="Metallo-beta-lactamase" evidence="7">
    <location>
        <begin position="535"/>
        <end position="737"/>
    </location>
</feature>
<feature type="transmembrane region" description="Helical" evidence="6">
    <location>
        <begin position="405"/>
        <end position="428"/>
    </location>
</feature>
<dbReference type="PANTHER" id="PTHR30619:SF7">
    <property type="entry name" value="BETA-LACTAMASE DOMAIN PROTEIN"/>
    <property type="match status" value="1"/>
</dbReference>
<dbReference type="NCBIfam" id="TIGR00360">
    <property type="entry name" value="ComEC_N-term"/>
    <property type="match status" value="1"/>
</dbReference>
<dbReference type="SMART" id="SM00849">
    <property type="entry name" value="Lactamase_B"/>
    <property type="match status" value="1"/>
</dbReference>
<feature type="transmembrane region" description="Helical" evidence="6">
    <location>
        <begin position="466"/>
        <end position="485"/>
    </location>
</feature>
<sequence length="784" mass="85797">MRYGQHPLYMLNFLLLCLSLGIITASMLPIPISITAIASVLFFIAGICAARKKSSYTFLILGLLFLSLGNCRYAFDTELPPNNIGNLAGQTKKITGVLQNQPTILKNDGSFLHMRYELSALPPVSGGYYLYTRQKAPSSAQAGDQITASGKIRKISSYKNPGRIDNTLQAKINGIHAYMAAGKTEITIDSRPNDMRLLKKIGQLRSAVKASMEKVMPAADAAAVFAMLFGGYVGIDPDLLDTFTTTGIVHILSVSGSHITLLAGTIIMLGRFLHLRRQMTIFILTVCIGIYAIFCGLTPPVIRSAAMGMLSYMAFAAGRESQARYLLSLVGIFMLLIAPLLIFNISFQLSFAATAGLLYTASFFSQKLSFLPRFLAVPSSITLGAQFFCLPFLSWYFHSISLSSLAANIIAVPLVEIIIIAALAAVLISMLLPFLASVIFVFCSLLLGLVYEITQLLAKLPGSSIYLPYLTIPGSIFYYLCWFIILNDRWFRFCKQTLQVHRYTCIIFLCLSITALLYDNFQEHDLAVHFIDVGQGDAALVITPHQKAVMIDTGGIRDSDYDIGKNVDVPYLYHYGVTALDGIFLSHAHADHAGGTSGISKRIPITKILTGHESRSEYASIWHISPQSDIMEKTTAVTENQTFTLDGVKFIVLYAAPIVNPADNNETSVVIKIVYKNFSVLFTGDLPAEKESELLKKHGSDVACTVLKVAHHGSKTSSSEAFLLKARPRWAVISVGADNSYGHPDDGVLTRLAALKTSVYRTDKNGAVVFYTDGQKCTVVPYNN</sequence>
<keyword evidence="3 6" id="KW-0812">Transmembrane</keyword>
<gene>
    <name evidence="8" type="ORF">EDC37_101184</name>
</gene>
<reference evidence="8 9" key="1">
    <citation type="submission" date="2019-03" db="EMBL/GenBank/DDBJ databases">
        <title>Genomic Encyclopedia of Type Strains, Phase IV (KMG-IV): sequencing the most valuable type-strain genomes for metagenomic binning, comparative biology and taxonomic classification.</title>
        <authorList>
            <person name="Goeker M."/>
        </authorList>
    </citation>
    <scope>NUCLEOTIDE SEQUENCE [LARGE SCALE GENOMIC DNA]</scope>
    <source>
        <strain evidence="8 9">DSM 20467</strain>
    </source>
</reference>
<dbReference type="InterPro" id="IPR052159">
    <property type="entry name" value="Competence_DNA_uptake"/>
</dbReference>
<dbReference type="Gene3D" id="3.60.15.10">
    <property type="entry name" value="Ribonuclease Z/Hydroxyacylglutathione hydrolase-like"/>
    <property type="match status" value="1"/>
</dbReference>
<dbReference type="GO" id="GO:0005886">
    <property type="term" value="C:plasma membrane"/>
    <property type="evidence" value="ECO:0007669"/>
    <property type="project" value="UniProtKB-SubCell"/>
</dbReference>
<keyword evidence="2" id="KW-1003">Cell membrane</keyword>
<feature type="transmembrane region" description="Helical" evidence="6">
    <location>
        <begin position="247"/>
        <end position="269"/>
    </location>
</feature>
<comment type="subcellular location">
    <subcellularLocation>
        <location evidence="1">Cell membrane</location>
        <topology evidence="1">Multi-pass membrane protein</topology>
    </subcellularLocation>
</comment>
<dbReference type="Pfam" id="PF00753">
    <property type="entry name" value="Lactamase_B"/>
    <property type="match status" value="1"/>
</dbReference>
<evidence type="ECO:0000256" key="5">
    <source>
        <dbReference type="ARBA" id="ARBA00023136"/>
    </source>
</evidence>
<dbReference type="InterPro" id="IPR036866">
    <property type="entry name" value="RibonucZ/Hydroxyglut_hydro"/>
</dbReference>
<dbReference type="PANTHER" id="PTHR30619">
    <property type="entry name" value="DNA INTERNALIZATION/COMPETENCE PROTEIN COMEC/REC2"/>
    <property type="match status" value="1"/>
</dbReference>
<keyword evidence="5 6" id="KW-0472">Membrane</keyword>
<feature type="transmembrane region" description="Helical" evidence="6">
    <location>
        <begin position="374"/>
        <end position="393"/>
    </location>
</feature>
<feature type="transmembrane region" description="Helical" evidence="6">
    <location>
        <begin position="281"/>
        <end position="302"/>
    </location>
</feature>
<feature type="transmembrane region" description="Helical" evidence="6">
    <location>
        <begin position="500"/>
        <end position="518"/>
    </location>
</feature>
<dbReference type="EMBL" id="SMAA01000001">
    <property type="protein sequence ID" value="TCS82012.1"/>
    <property type="molecule type" value="Genomic_DNA"/>
</dbReference>
<dbReference type="Pfam" id="PF13567">
    <property type="entry name" value="DUF4131"/>
    <property type="match status" value="1"/>
</dbReference>
<dbReference type="Proteomes" id="UP000295188">
    <property type="component" value="Unassembled WGS sequence"/>
</dbReference>
<evidence type="ECO:0000256" key="6">
    <source>
        <dbReference type="SAM" id="Phobius"/>
    </source>
</evidence>
<comment type="caution">
    <text evidence="8">The sequence shown here is derived from an EMBL/GenBank/DDBJ whole genome shotgun (WGS) entry which is preliminary data.</text>
</comment>
<evidence type="ECO:0000259" key="7">
    <source>
        <dbReference type="SMART" id="SM00849"/>
    </source>
</evidence>
<dbReference type="RefSeq" id="WP_132546978.1">
    <property type="nucleotide sequence ID" value="NZ_SMAA01000001.1"/>
</dbReference>
<dbReference type="InterPro" id="IPR035681">
    <property type="entry name" value="ComA-like_MBL"/>
</dbReference>
<evidence type="ECO:0000256" key="1">
    <source>
        <dbReference type="ARBA" id="ARBA00004651"/>
    </source>
</evidence>
<dbReference type="InterPro" id="IPR004797">
    <property type="entry name" value="Competence_ComEC/Rec2"/>
</dbReference>
<feature type="transmembrane region" description="Helical" evidence="6">
    <location>
        <begin position="215"/>
        <end position="235"/>
    </location>
</feature>
<dbReference type="AlphaFoldDB" id="A0A4V2USM4"/>
<dbReference type="Pfam" id="PF03772">
    <property type="entry name" value="Competence"/>
    <property type="match status" value="1"/>
</dbReference>
<dbReference type="InterPro" id="IPR004477">
    <property type="entry name" value="ComEC_N"/>
</dbReference>
<dbReference type="NCBIfam" id="TIGR00361">
    <property type="entry name" value="ComEC_Rec2"/>
    <property type="match status" value="1"/>
</dbReference>
<dbReference type="CDD" id="cd07731">
    <property type="entry name" value="ComA-like_MBL-fold"/>
    <property type="match status" value="1"/>
</dbReference>
<evidence type="ECO:0000313" key="8">
    <source>
        <dbReference type="EMBL" id="TCS82012.1"/>
    </source>
</evidence>
<dbReference type="SUPFAM" id="SSF56281">
    <property type="entry name" value="Metallo-hydrolase/oxidoreductase"/>
    <property type="match status" value="1"/>
</dbReference>